<dbReference type="Proteomes" id="UP000706031">
    <property type="component" value="Unassembled WGS sequence"/>
</dbReference>
<dbReference type="InterPro" id="IPR003615">
    <property type="entry name" value="HNH_nuc"/>
</dbReference>
<reference evidence="3 4" key="1">
    <citation type="submission" date="2020-08" db="EMBL/GenBank/DDBJ databases">
        <title>Fungal Genomes of the International Space Station.</title>
        <authorList>
            <person name="Seuylemezian A."/>
            <person name="Singh N.K."/>
            <person name="Wood J."/>
            <person name="Venkateswaran K."/>
        </authorList>
    </citation>
    <scope>NUCLEOTIDE SEQUENCE [LARGE SCALE GENOMIC DNA]</scope>
    <source>
        <strain evidence="3 4">S/N-304-OC-R4</strain>
    </source>
</reference>
<dbReference type="InterPro" id="IPR021835">
    <property type="entry name" value="DUF3427"/>
</dbReference>
<evidence type="ECO:0000313" key="3">
    <source>
        <dbReference type="EMBL" id="MBY0204673.1"/>
    </source>
</evidence>
<organism evidence="3 4">
    <name type="scientific">Paenibacillus cucumis</name>
    <name type="common">ex Kampfer et al. 2016</name>
    <dbReference type="NCBI Taxonomy" id="1776858"/>
    <lineage>
        <taxon>Bacteria</taxon>
        <taxon>Bacillati</taxon>
        <taxon>Bacillota</taxon>
        <taxon>Bacilli</taxon>
        <taxon>Bacillales</taxon>
        <taxon>Paenibacillaceae</taxon>
        <taxon>Paenibacillus</taxon>
    </lineage>
</organism>
<dbReference type="EMBL" id="JACLIC010000024">
    <property type="protein sequence ID" value="MBY0204673.1"/>
    <property type="molecule type" value="Genomic_DNA"/>
</dbReference>
<dbReference type="Gene3D" id="1.10.30.50">
    <property type="match status" value="1"/>
</dbReference>
<accession>A0ABS7KKJ6</accession>
<evidence type="ECO:0000313" key="4">
    <source>
        <dbReference type="Proteomes" id="UP000706031"/>
    </source>
</evidence>
<feature type="domain" description="DUF3427" evidence="2">
    <location>
        <begin position="5"/>
        <end position="118"/>
    </location>
</feature>
<dbReference type="Pfam" id="PF01844">
    <property type="entry name" value="HNH"/>
    <property type="match status" value="1"/>
</dbReference>
<dbReference type="InterPro" id="IPR002711">
    <property type="entry name" value="HNH"/>
</dbReference>
<feature type="domain" description="HNH" evidence="1">
    <location>
        <begin position="179"/>
        <end position="234"/>
    </location>
</feature>
<evidence type="ECO:0000259" key="2">
    <source>
        <dbReference type="Pfam" id="PF11907"/>
    </source>
</evidence>
<dbReference type="CDD" id="cd00085">
    <property type="entry name" value="HNHc"/>
    <property type="match status" value="1"/>
</dbReference>
<gene>
    <name evidence="3" type="ORF">H7T88_15725</name>
</gene>
<comment type="caution">
    <text evidence="3">The sequence shown here is derived from an EMBL/GenBank/DDBJ whole genome shotgun (WGS) entry which is preliminary data.</text>
</comment>
<dbReference type="Pfam" id="PF11907">
    <property type="entry name" value="DUF3427"/>
    <property type="match status" value="1"/>
</dbReference>
<name>A0ABS7KKJ6_9BACL</name>
<protein>
    <submittedName>
        <fullName evidence="3">DUF3427 domain-containing protein</fullName>
    </submittedName>
</protein>
<evidence type="ECO:0000259" key="1">
    <source>
        <dbReference type="Pfam" id="PF01844"/>
    </source>
</evidence>
<keyword evidence="4" id="KW-1185">Reference proteome</keyword>
<sequence length="250" mass="29254">MINYFIVGNKYSRKDVYKIVEVPKEKQGGNWNTGYTKFKDDLYIFSNINSAGRTGHDYNNKFLGDYFQWFSKGTHGINSATLKYILNPKGNIYIFTRNSSKELLFTYHGLGKVKLIENSHPTRILWSFIDHESQNTQSIEENEVLELYYEGNSQRRIVNTYERNLEARQKCIEHYGFSCAVCDIRFENVYGSIGEDFIEVHHLVELNQIGKRYAVDPIKDLRPVCPNCHAMLHRKKPAYTIEELKNLMLN</sequence>
<proteinExistence type="predicted"/>